<keyword evidence="3" id="KW-1185">Reference proteome</keyword>
<proteinExistence type="predicted"/>
<evidence type="ECO:0000313" key="2">
    <source>
        <dbReference type="EMBL" id="KAJ1144574.1"/>
    </source>
</evidence>
<dbReference type="EMBL" id="JANPWB010000010">
    <property type="protein sequence ID" value="KAJ1144574.1"/>
    <property type="molecule type" value="Genomic_DNA"/>
</dbReference>
<comment type="caution">
    <text evidence="2">The sequence shown here is derived from an EMBL/GenBank/DDBJ whole genome shotgun (WGS) entry which is preliminary data.</text>
</comment>
<feature type="compositionally biased region" description="Basic residues" evidence="1">
    <location>
        <begin position="1"/>
        <end position="13"/>
    </location>
</feature>
<evidence type="ECO:0000256" key="1">
    <source>
        <dbReference type="SAM" id="MobiDB-lite"/>
    </source>
</evidence>
<gene>
    <name evidence="2" type="ORF">NDU88_010872</name>
</gene>
<evidence type="ECO:0000313" key="3">
    <source>
        <dbReference type="Proteomes" id="UP001066276"/>
    </source>
</evidence>
<accession>A0AAV7R016</accession>
<dbReference type="Proteomes" id="UP001066276">
    <property type="component" value="Chromosome 6"/>
</dbReference>
<protein>
    <submittedName>
        <fullName evidence="2">Uncharacterized protein</fullName>
    </submittedName>
</protein>
<sequence length="117" mass="12513">MFQGRRCLKRRRGGPLSPTGGPRGGGGDQAWDWVAEKQELRSATWGGEAGPEKKGPWRDSPPGMCAEEALPVAMGLVGGRVPAHDHLANDLQNEQVLDDDFVATSALFVSAESIPTF</sequence>
<organism evidence="2 3">
    <name type="scientific">Pleurodeles waltl</name>
    <name type="common">Iberian ribbed newt</name>
    <dbReference type="NCBI Taxonomy" id="8319"/>
    <lineage>
        <taxon>Eukaryota</taxon>
        <taxon>Metazoa</taxon>
        <taxon>Chordata</taxon>
        <taxon>Craniata</taxon>
        <taxon>Vertebrata</taxon>
        <taxon>Euteleostomi</taxon>
        <taxon>Amphibia</taxon>
        <taxon>Batrachia</taxon>
        <taxon>Caudata</taxon>
        <taxon>Salamandroidea</taxon>
        <taxon>Salamandridae</taxon>
        <taxon>Pleurodelinae</taxon>
        <taxon>Pleurodeles</taxon>
    </lineage>
</organism>
<dbReference type="AlphaFoldDB" id="A0AAV7R016"/>
<reference evidence="2" key="1">
    <citation type="journal article" date="2022" name="bioRxiv">
        <title>Sequencing and chromosome-scale assembly of the giantPleurodeles waltlgenome.</title>
        <authorList>
            <person name="Brown T."/>
            <person name="Elewa A."/>
            <person name="Iarovenko S."/>
            <person name="Subramanian E."/>
            <person name="Araus A.J."/>
            <person name="Petzold A."/>
            <person name="Susuki M."/>
            <person name="Suzuki K.-i.T."/>
            <person name="Hayashi T."/>
            <person name="Toyoda A."/>
            <person name="Oliveira C."/>
            <person name="Osipova E."/>
            <person name="Leigh N.D."/>
            <person name="Simon A."/>
            <person name="Yun M.H."/>
        </authorList>
    </citation>
    <scope>NUCLEOTIDE SEQUENCE</scope>
    <source>
        <strain evidence="2">20211129_DDA</strain>
        <tissue evidence="2">Liver</tissue>
    </source>
</reference>
<feature type="region of interest" description="Disordered" evidence="1">
    <location>
        <begin position="1"/>
        <end position="63"/>
    </location>
</feature>
<name>A0AAV7R016_PLEWA</name>